<proteinExistence type="predicted"/>
<evidence type="ECO:0000313" key="2">
    <source>
        <dbReference type="EMBL" id="MBP0491702.1"/>
    </source>
</evidence>
<evidence type="ECO:0000313" key="3">
    <source>
        <dbReference type="Proteomes" id="UP000677537"/>
    </source>
</evidence>
<accession>A0A940MUY3</accession>
<keyword evidence="1" id="KW-0472">Membrane</keyword>
<keyword evidence="3" id="KW-1185">Reference proteome</keyword>
<keyword evidence="1" id="KW-1133">Transmembrane helix</keyword>
<name>A0A940MUY3_9PROT</name>
<evidence type="ECO:0000256" key="1">
    <source>
        <dbReference type="SAM" id="Phobius"/>
    </source>
</evidence>
<dbReference type="EMBL" id="JAGIZA010000002">
    <property type="protein sequence ID" value="MBP0491702.1"/>
    <property type="molecule type" value="Genomic_DNA"/>
</dbReference>
<comment type="caution">
    <text evidence="2">The sequence shown here is derived from an EMBL/GenBank/DDBJ whole genome shotgun (WGS) entry which is preliminary data.</text>
</comment>
<keyword evidence="1" id="KW-0812">Transmembrane</keyword>
<feature type="transmembrane region" description="Helical" evidence="1">
    <location>
        <begin position="26"/>
        <end position="44"/>
    </location>
</feature>
<protein>
    <submittedName>
        <fullName evidence="2">Uncharacterized protein</fullName>
    </submittedName>
</protein>
<dbReference type="Proteomes" id="UP000677537">
    <property type="component" value="Unassembled WGS sequence"/>
</dbReference>
<dbReference type="AlphaFoldDB" id="A0A940MUY3"/>
<dbReference type="RefSeq" id="WP_209370493.1">
    <property type="nucleotide sequence ID" value="NZ_JAGIZA010000002.1"/>
</dbReference>
<gene>
    <name evidence="2" type="ORF">J5Y10_02795</name>
</gene>
<sequence length="168" mass="18261">MDIPPPIQEIDAEAAVQRRIWLASRIAWAAMAAALLLGAAGLFGDGTIAEAEASAPDASLHLRYDRFQRADAVNLFTLVLDDPGEGGEVVLCFDRPFLKEWRISRFEPAPDREEARGEDLCGHFLADPAVRPAVLRLWAAPRTSGFGMEGAIYRPGRAPLPVSAAVWP</sequence>
<reference evidence="2" key="1">
    <citation type="submission" date="2021-03" db="EMBL/GenBank/DDBJ databases">
        <authorList>
            <person name="So Y."/>
        </authorList>
    </citation>
    <scope>NUCLEOTIDE SEQUENCE</scope>
    <source>
        <strain evidence="2">SG15</strain>
    </source>
</reference>
<organism evidence="2 3">
    <name type="scientific">Roseomonas indoligenes</name>
    <dbReference type="NCBI Taxonomy" id="2820811"/>
    <lineage>
        <taxon>Bacteria</taxon>
        <taxon>Pseudomonadati</taxon>
        <taxon>Pseudomonadota</taxon>
        <taxon>Alphaproteobacteria</taxon>
        <taxon>Acetobacterales</taxon>
        <taxon>Roseomonadaceae</taxon>
        <taxon>Roseomonas</taxon>
    </lineage>
</organism>